<dbReference type="InterPro" id="IPR008011">
    <property type="entry name" value="Complex1_LYR_dom"/>
</dbReference>
<evidence type="ECO:0000259" key="6">
    <source>
        <dbReference type="Pfam" id="PF05347"/>
    </source>
</evidence>
<accession>A0AAW0PYL7</accession>
<proteinExistence type="inferred from homology"/>
<dbReference type="GO" id="GO:0034553">
    <property type="term" value="P:mitochondrial respiratory chain complex II assembly"/>
    <property type="evidence" value="ECO:0007669"/>
    <property type="project" value="InterPro"/>
</dbReference>
<organism evidence="7 8">
    <name type="scientific">Mugilogobius chulae</name>
    <name type="common">yellowstripe goby</name>
    <dbReference type="NCBI Taxonomy" id="88201"/>
    <lineage>
        <taxon>Eukaryota</taxon>
        <taxon>Metazoa</taxon>
        <taxon>Chordata</taxon>
        <taxon>Craniata</taxon>
        <taxon>Vertebrata</taxon>
        <taxon>Euteleostomi</taxon>
        <taxon>Actinopterygii</taxon>
        <taxon>Neopterygii</taxon>
        <taxon>Teleostei</taxon>
        <taxon>Neoteleostei</taxon>
        <taxon>Acanthomorphata</taxon>
        <taxon>Gobiaria</taxon>
        <taxon>Gobiiformes</taxon>
        <taxon>Gobioidei</taxon>
        <taxon>Gobiidae</taxon>
        <taxon>Gobionellinae</taxon>
        <taxon>Mugilogobius</taxon>
    </lineage>
</organism>
<protein>
    <recommendedName>
        <fullName evidence="6">Complex 1 LYR protein domain-containing protein</fullName>
    </recommendedName>
</protein>
<keyword evidence="8" id="KW-1185">Reference proteome</keyword>
<dbReference type="AlphaFoldDB" id="A0AAW0PYL7"/>
<reference evidence="8" key="1">
    <citation type="submission" date="2024-04" db="EMBL/GenBank/DDBJ databases">
        <title>Salinicola lusitanus LLJ914,a marine bacterium isolated from the Okinawa Trough.</title>
        <authorList>
            <person name="Li J."/>
        </authorList>
    </citation>
    <scope>NUCLEOTIDE SEQUENCE [LARGE SCALE GENOMIC DNA]</scope>
</reference>
<feature type="region of interest" description="Disordered" evidence="5">
    <location>
        <begin position="122"/>
        <end position="163"/>
    </location>
</feature>
<evidence type="ECO:0000256" key="2">
    <source>
        <dbReference type="ARBA" id="ARBA00023128"/>
    </source>
</evidence>
<comment type="subcellular location">
    <subcellularLocation>
        <location evidence="1">Mitochondrion matrix</location>
    </subcellularLocation>
</comment>
<feature type="compositionally biased region" description="Polar residues" evidence="5">
    <location>
        <begin position="123"/>
        <end position="136"/>
    </location>
</feature>
<dbReference type="PANTHER" id="PTHR47046:SF1">
    <property type="entry name" value="SUCCINATE DEHYDROGENASE ASSEMBLY FACTOR 1, MITOCHONDRIAL"/>
    <property type="match status" value="1"/>
</dbReference>
<dbReference type="EMBL" id="JBBPFD010000003">
    <property type="protein sequence ID" value="KAK7933636.1"/>
    <property type="molecule type" value="Genomic_DNA"/>
</dbReference>
<sequence length="163" mass="19019">MRYKFSSDFKGHVKTLSFLTAKNEDLSILFCTDLKYSTFKDAFSTSLPEDFTLKAFYVHLFKTMSRHSKLQKQVLSLYRQFLRAGQTKPGFVPRIKDEFKENAKIKKSDVMHIEYCTGEGKGNWSNSKTTTPNNWEPSPRVTKEKADTDSSWERERGRKKILI</sequence>
<feature type="domain" description="Complex 1 LYR protein" evidence="6">
    <location>
        <begin position="72"/>
        <end position="116"/>
    </location>
</feature>
<dbReference type="CDD" id="cd20268">
    <property type="entry name" value="Complex1_LYR_SDHAF1_LYRM8"/>
    <property type="match status" value="1"/>
</dbReference>
<comment type="caution">
    <text evidence="7">The sequence shown here is derived from an EMBL/GenBank/DDBJ whole genome shotgun (WGS) entry which is preliminary data.</text>
</comment>
<dbReference type="InterPro" id="IPR052687">
    <property type="entry name" value="SDHAF1"/>
</dbReference>
<evidence type="ECO:0000256" key="3">
    <source>
        <dbReference type="ARBA" id="ARBA00023186"/>
    </source>
</evidence>
<comment type="similarity">
    <text evidence="4">Belongs to the complex I LYR family. SDHAF1 subfamily.</text>
</comment>
<dbReference type="Pfam" id="PF05347">
    <property type="entry name" value="Complex1_LYR"/>
    <property type="match status" value="1"/>
</dbReference>
<name>A0AAW0PYL7_9GOBI</name>
<evidence type="ECO:0000256" key="4">
    <source>
        <dbReference type="ARBA" id="ARBA00025715"/>
    </source>
</evidence>
<evidence type="ECO:0000313" key="7">
    <source>
        <dbReference type="EMBL" id="KAK7933636.1"/>
    </source>
</evidence>
<dbReference type="Proteomes" id="UP001460270">
    <property type="component" value="Unassembled WGS sequence"/>
</dbReference>
<evidence type="ECO:0000256" key="5">
    <source>
        <dbReference type="SAM" id="MobiDB-lite"/>
    </source>
</evidence>
<dbReference type="InterPro" id="IPR045295">
    <property type="entry name" value="Complex1_LYR_SDHAF1_LYRM8"/>
</dbReference>
<keyword evidence="2" id="KW-0496">Mitochondrion</keyword>
<evidence type="ECO:0000256" key="1">
    <source>
        <dbReference type="ARBA" id="ARBA00004305"/>
    </source>
</evidence>
<evidence type="ECO:0000313" key="8">
    <source>
        <dbReference type="Proteomes" id="UP001460270"/>
    </source>
</evidence>
<keyword evidence="3" id="KW-0143">Chaperone</keyword>
<gene>
    <name evidence="7" type="ORF">WMY93_004532</name>
</gene>
<dbReference type="GO" id="GO:0005759">
    <property type="term" value="C:mitochondrial matrix"/>
    <property type="evidence" value="ECO:0007669"/>
    <property type="project" value="UniProtKB-SubCell"/>
</dbReference>
<feature type="compositionally biased region" description="Basic and acidic residues" evidence="5">
    <location>
        <begin position="141"/>
        <end position="156"/>
    </location>
</feature>
<dbReference type="PANTHER" id="PTHR47046">
    <property type="entry name" value="SUCCINATE DEHYDROGENASE ASSEMBLY FACTOR 1, MITOCHONDRIAL"/>
    <property type="match status" value="1"/>
</dbReference>